<evidence type="ECO:0000313" key="2">
    <source>
        <dbReference type="Proteomes" id="UP000294933"/>
    </source>
</evidence>
<dbReference type="AlphaFoldDB" id="A0A4V6PN31"/>
<proteinExistence type="predicted"/>
<evidence type="ECO:0000313" key="1">
    <source>
        <dbReference type="EMBL" id="TDL29948.1"/>
    </source>
</evidence>
<keyword evidence="2" id="KW-1185">Reference proteome</keyword>
<evidence type="ECO:0008006" key="3">
    <source>
        <dbReference type="Google" id="ProtNLM"/>
    </source>
</evidence>
<dbReference type="VEuPathDB" id="FungiDB:BD410DRAFT_47464"/>
<organism evidence="1 2">
    <name type="scientific">Rickenella mellea</name>
    <dbReference type="NCBI Taxonomy" id="50990"/>
    <lineage>
        <taxon>Eukaryota</taxon>
        <taxon>Fungi</taxon>
        <taxon>Dikarya</taxon>
        <taxon>Basidiomycota</taxon>
        <taxon>Agaricomycotina</taxon>
        <taxon>Agaricomycetes</taxon>
        <taxon>Hymenochaetales</taxon>
        <taxon>Rickenellaceae</taxon>
        <taxon>Rickenella</taxon>
    </lineage>
</organism>
<name>A0A4V6PN31_9AGAM</name>
<sequence>MVSPSSLRWGQPEVDMTSMFPETCDTMKVSVNLREEKLFRTIKTTKLRKLTLRGTYNTDLRLGGRDPTGNLSSPCVLNAFPQLTCLEIRAPHHDVEETFMSATGKVGHPYLSKLVLAFYPESATSMQVTNLCNMFKTISVARFLRFREIHLSNYYWPITTEREIKKHLPAINFSSRMREFGITVYDANESAWRDRVRARRNG</sequence>
<accession>A0A4V6PN31</accession>
<protein>
    <recommendedName>
        <fullName evidence="3">F-box domain-containing protein</fullName>
    </recommendedName>
</protein>
<dbReference type="Proteomes" id="UP000294933">
    <property type="component" value="Unassembled WGS sequence"/>
</dbReference>
<dbReference type="EMBL" id="ML170156">
    <property type="protein sequence ID" value="TDL29948.1"/>
    <property type="molecule type" value="Genomic_DNA"/>
</dbReference>
<gene>
    <name evidence="1" type="ORF">BD410DRAFT_47464</name>
</gene>
<reference evidence="1 2" key="1">
    <citation type="submission" date="2018-06" db="EMBL/GenBank/DDBJ databases">
        <title>A transcriptomic atlas of mushroom development highlights an independent origin of complex multicellularity.</title>
        <authorList>
            <consortium name="DOE Joint Genome Institute"/>
            <person name="Krizsan K."/>
            <person name="Almasi E."/>
            <person name="Merenyi Z."/>
            <person name="Sahu N."/>
            <person name="Viragh M."/>
            <person name="Koszo T."/>
            <person name="Mondo S."/>
            <person name="Kiss B."/>
            <person name="Balint B."/>
            <person name="Kues U."/>
            <person name="Barry K."/>
            <person name="Hegedus J.C."/>
            <person name="Henrissat B."/>
            <person name="Johnson J."/>
            <person name="Lipzen A."/>
            <person name="Ohm R."/>
            <person name="Nagy I."/>
            <person name="Pangilinan J."/>
            <person name="Yan J."/>
            <person name="Xiong Y."/>
            <person name="Grigoriev I.V."/>
            <person name="Hibbett D.S."/>
            <person name="Nagy L.G."/>
        </authorList>
    </citation>
    <scope>NUCLEOTIDE SEQUENCE [LARGE SCALE GENOMIC DNA]</scope>
    <source>
        <strain evidence="1 2">SZMC22713</strain>
    </source>
</reference>